<organism evidence="1 2">
    <name type="scientific">Candidatus Rhodoblastus alkanivorans</name>
    <dbReference type="NCBI Taxonomy" id="2954117"/>
    <lineage>
        <taxon>Bacteria</taxon>
        <taxon>Pseudomonadati</taxon>
        <taxon>Pseudomonadota</taxon>
        <taxon>Alphaproteobacteria</taxon>
        <taxon>Hyphomicrobiales</taxon>
        <taxon>Rhodoblastaceae</taxon>
        <taxon>Rhodoblastus</taxon>
    </lineage>
</organism>
<protein>
    <submittedName>
        <fullName evidence="1">Uncharacterized protein</fullName>
    </submittedName>
</protein>
<reference evidence="1" key="1">
    <citation type="journal article" date="2022" name="ISME J.">
        <title>Identification of active gaseous-alkane degraders at natural gas seeps.</title>
        <authorList>
            <person name="Farhan Ul Haque M."/>
            <person name="Hernandez M."/>
            <person name="Crombie A.T."/>
            <person name="Murrell J.C."/>
        </authorList>
    </citation>
    <scope>NUCLEOTIDE SEQUENCE</scope>
    <source>
        <strain evidence="1">PC2</strain>
    </source>
</reference>
<sequence>MTINTLADAAPPAAANRNEPVRNSPLVNFALRGLEHCWLPEHGRWSHIYHLDGRASPNESLPHSDVFYTLNVLLGMSRVAEIPEGLDLREIFDRNARELTRLPVRKYAFGMALWASAELGFAIPDDVARAVRAILEDSDAWRDFHAQDLGMLLTGVVAQTRAGRDEWRPYAQPLFRFLQDRYHGGAGLFFDTPYGLRRRFASFATQIYLAIACYQYGDLTGDVPAIAMASACAGKLIALQGPQGEWPWFFDAASGRVLDFYEVYSVHQYGMAPALLEWGERYGVPGAREALIRGFQWVFGRNQLGRSMLLRESGLSIRSQIRKDELQNKTPRMLRAVGNMLLGRSSGLIDSAGVGLRLECRSYELGWILWSFGRRNDLPQLTDHGLFQSAQAQTSAA</sequence>
<accession>A0ABS9ZAG6</accession>
<gene>
    <name evidence="1" type="ORF">K2U94_16850</name>
</gene>
<keyword evidence="2" id="KW-1185">Reference proteome</keyword>
<dbReference type="EMBL" id="JAIVFP010000001">
    <property type="protein sequence ID" value="MCI4684411.1"/>
    <property type="molecule type" value="Genomic_DNA"/>
</dbReference>
<dbReference type="SUPFAM" id="SSF48208">
    <property type="entry name" value="Six-hairpin glycosidases"/>
    <property type="match status" value="1"/>
</dbReference>
<evidence type="ECO:0000313" key="2">
    <source>
        <dbReference type="Proteomes" id="UP001139104"/>
    </source>
</evidence>
<evidence type="ECO:0000313" key="1">
    <source>
        <dbReference type="EMBL" id="MCI4684411.1"/>
    </source>
</evidence>
<dbReference type="InterPro" id="IPR008928">
    <property type="entry name" value="6-hairpin_glycosidase_sf"/>
</dbReference>
<dbReference type="Proteomes" id="UP001139104">
    <property type="component" value="Unassembled WGS sequence"/>
</dbReference>
<proteinExistence type="predicted"/>
<name>A0ABS9ZAG6_9HYPH</name>
<comment type="caution">
    <text evidence="1">The sequence shown here is derived from an EMBL/GenBank/DDBJ whole genome shotgun (WGS) entry which is preliminary data.</text>
</comment>
<dbReference type="RefSeq" id="WP_243068307.1">
    <property type="nucleotide sequence ID" value="NZ_JAIVFP010000001.1"/>
</dbReference>